<proteinExistence type="predicted"/>
<comment type="caution">
    <text evidence="1">The sequence shown here is derived from an EMBL/GenBank/DDBJ whole genome shotgun (WGS) entry which is preliminary data.</text>
</comment>
<protein>
    <submittedName>
        <fullName evidence="1">Uncharacterized protein</fullName>
    </submittedName>
</protein>
<dbReference type="InterPro" id="IPR045809">
    <property type="entry name" value="MobI"/>
</dbReference>
<dbReference type="Proteomes" id="UP000652760">
    <property type="component" value="Unassembled WGS sequence"/>
</dbReference>
<organism evidence="1 2">
    <name type="scientific">Azospirillum endophyticum</name>
    <dbReference type="NCBI Taxonomy" id="2800326"/>
    <lineage>
        <taxon>Bacteria</taxon>
        <taxon>Pseudomonadati</taxon>
        <taxon>Pseudomonadota</taxon>
        <taxon>Alphaproteobacteria</taxon>
        <taxon>Rhodospirillales</taxon>
        <taxon>Azospirillaceae</taxon>
        <taxon>Azospirillum</taxon>
    </lineage>
</organism>
<name>A0ABS1F4L5_9PROT</name>
<reference evidence="2" key="1">
    <citation type="submission" date="2021-01" db="EMBL/GenBank/DDBJ databases">
        <title>Genome public.</title>
        <authorList>
            <person name="Liu C."/>
            <person name="Sun Q."/>
        </authorList>
    </citation>
    <scope>NUCLEOTIDE SEQUENCE [LARGE SCALE GENOMIC DNA]</scope>
    <source>
        <strain evidence="2">YIM B02556</strain>
    </source>
</reference>
<sequence length="182" mass="20733">MPSEAVYWAILTAIAQDQQRLLEEAKAVEAQVRYAHFEARDRSQRSEWGSYLPYIRQLASGVGCAWAVLEFYGPQTKRKMRLQEFGRRGKWRYAATQFPEAKEWEIDEIIRAEDAFEKIRRRTAFLSKIVQTVKGTGSAEGVKFSVPKPSTDASAGSTEVYQSVLEGRVPPWAGRADEGRRE</sequence>
<dbReference type="RefSeq" id="WP_200193788.1">
    <property type="nucleotide sequence ID" value="NZ_JAENHM010000038.1"/>
</dbReference>
<dbReference type="EMBL" id="JAENHM010000038">
    <property type="protein sequence ID" value="MBK1838370.1"/>
    <property type="molecule type" value="Genomic_DNA"/>
</dbReference>
<evidence type="ECO:0000313" key="1">
    <source>
        <dbReference type="EMBL" id="MBK1838370.1"/>
    </source>
</evidence>
<evidence type="ECO:0000313" key="2">
    <source>
        <dbReference type="Proteomes" id="UP000652760"/>
    </source>
</evidence>
<accession>A0ABS1F4L5</accession>
<dbReference type="Pfam" id="PF19456">
    <property type="entry name" value="MobI"/>
    <property type="match status" value="1"/>
</dbReference>
<keyword evidence="2" id="KW-1185">Reference proteome</keyword>
<gene>
    <name evidence="1" type="ORF">JHL17_13190</name>
</gene>